<protein>
    <submittedName>
        <fullName evidence="2">CLUMA_CG007335, isoform A</fullName>
    </submittedName>
</protein>
<keyword evidence="3" id="KW-1185">Reference proteome</keyword>
<reference evidence="2 3" key="1">
    <citation type="submission" date="2015-04" db="EMBL/GenBank/DDBJ databases">
        <authorList>
            <person name="Syromyatnikov M.Y."/>
            <person name="Popov V.N."/>
        </authorList>
    </citation>
    <scope>NUCLEOTIDE SEQUENCE [LARGE SCALE GENOMIC DNA]</scope>
</reference>
<dbReference type="SUPFAM" id="SSF52058">
    <property type="entry name" value="L domain-like"/>
    <property type="match status" value="1"/>
</dbReference>
<dbReference type="EMBL" id="CVRI01000038">
    <property type="protein sequence ID" value="CRK93808.1"/>
    <property type="molecule type" value="Genomic_DNA"/>
</dbReference>
<dbReference type="Pfam" id="PF13855">
    <property type="entry name" value="LRR_8"/>
    <property type="match status" value="1"/>
</dbReference>
<proteinExistence type="predicted"/>
<sequence length="253" mass="29334">MLSNALVLECEYKVRSQWMVKNIYHCDEGRIIFVGDPNNVTEVTLNHLGGRRNEDVEGLKMKDHQNLMFLPRNINHFFPNLKSIAVISNLIKNIQQSDISVFPKLIQLDLWSNKISSIDFNLFQKNSKLKAISFGANPVQHIGYDVFDHLTELDSISFTSTCLDIDGIEGNRARVLNELHKLARNCRPTIDMLERRILGGEYFEQQIAAKISSLTMEISQLRQELTQLRQETIQFDSRDKEMIKQSWKYAQNF</sequence>
<dbReference type="Proteomes" id="UP000183832">
    <property type="component" value="Unassembled WGS sequence"/>
</dbReference>
<dbReference type="InterPro" id="IPR032675">
    <property type="entry name" value="LRR_dom_sf"/>
</dbReference>
<name>A0A1J1I0E3_9DIPT</name>
<evidence type="ECO:0000256" key="1">
    <source>
        <dbReference type="SAM" id="Coils"/>
    </source>
</evidence>
<evidence type="ECO:0000313" key="2">
    <source>
        <dbReference type="EMBL" id="CRK93808.1"/>
    </source>
</evidence>
<dbReference type="Gene3D" id="3.80.10.10">
    <property type="entry name" value="Ribonuclease Inhibitor"/>
    <property type="match status" value="1"/>
</dbReference>
<gene>
    <name evidence="2" type="ORF">CLUMA_CG007335</name>
</gene>
<dbReference type="AlphaFoldDB" id="A0A1J1I0E3"/>
<keyword evidence="1" id="KW-0175">Coiled coil</keyword>
<feature type="coiled-coil region" evidence="1">
    <location>
        <begin position="204"/>
        <end position="238"/>
    </location>
</feature>
<evidence type="ECO:0000313" key="3">
    <source>
        <dbReference type="Proteomes" id="UP000183832"/>
    </source>
</evidence>
<accession>A0A1J1I0E3</accession>
<dbReference type="OrthoDB" id="676979at2759"/>
<dbReference type="InterPro" id="IPR001611">
    <property type="entry name" value="Leu-rich_rpt"/>
</dbReference>
<dbReference type="PROSITE" id="PS51450">
    <property type="entry name" value="LRR"/>
    <property type="match status" value="1"/>
</dbReference>
<dbReference type="STRING" id="568069.A0A1J1I0E3"/>
<organism evidence="2 3">
    <name type="scientific">Clunio marinus</name>
    <dbReference type="NCBI Taxonomy" id="568069"/>
    <lineage>
        <taxon>Eukaryota</taxon>
        <taxon>Metazoa</taxon>
        <taxon>Ecdysozoa</taxon>
        <taxon>Arthropoda</taxon>
        <taxon>Hexapoda</taxon>
        <taxon>Insecta</taxon>
        <taxon>Pterygota</taxon>
        <taxon>Neoptera</taxon>
        <taxon>Endopterygota</taxon>
        <taxon>Diptera</taxon>
        <taxon>Nematocera</taxon>
        <taxon>Chironomoidea</taxon>
        <taxon>Chironomidae</taxon>
        <taxon>Clunio</taxon>
    </lineage>
</organism>